<evidence type="ECO:0008006" key="5">
    <source>
        <dbReference type="Google" id="ProtNLM"/>
    </source>
</evidence>
<dbReference type="InterPro" id="IPR049708">
    <property type="entry name" value="PP0621-like"/>
</dbReference>
<reference evidence="3" key="1">
    <citation type="submission" date="2009-05" db="EMBL/GenBank/DDBJ databases">
        <title>Complete sequence of chromosome of Thauera sp. MZ1T.</title>
        <authorList>
            <consortium name="US DOE Joint Genome Institute"/>
            <person name="Lucas S."/>
            <person name="Copeland A."/>
            <person name="Lapidus A."/>
            <person name="Glavina del Rio T."/>
            <person name="Dalin E."/>
            <person name="Tice H."/>
            <person name="Bruce D."/>
            <person name="Goodwin L."/>
            <person name="Pitluck S."/>
            <person name="Sims D."/>
            <person name="Brettin T."/>
            <person name="Detter J.C."/>
            <person name="Han C."/>
            <person name="Larimer F."/>
            <person name="Land M."/>
            <person name="Hauser L."/>
            <person name="Kyrpides N."/>
            <person name="Mikhailova N."/>
            <person name="Sayler G.S."/>
        </authorList>
    </citation>
    <scope>NUCLEOTIDE SEQUENCE [LARGE SCALE GENOMIC DNA]</scope>
    <source>
        <strain evidence="3">MZ1T</strain>
    </source>
</reference>
<sequence>MRNLLILILVVFGIWWARGAVRRLKARGGLGRKAEDGRLGKPEVMLECRHCGLIVPESEGVRAGETFYCCDEHRRAGPRPD</sequence>
<organism evidence="1 3">
    <name type="scientific">Thauera aminoaromatica</name>
    <dbReference type="NCBI Taxonomy" id="164330"/>
    <lineage>
        <taxon>Bacteria</taxon>
        <taxon>Pseudomonadati</taxon>
        <taxon>Pseudomonadota</taxon>
        <taxon>Betaproteobacteria</taxon>
        <taxon>Rhodocyclales</taxon>
        <taxon>Zoogloeaceae</taxon>
        <taxon>Thauera</taxon>
    </lineage>
</organism>
<dbReference type="NCBIfam" id="NF041023">
    <property type="entry name" value="PP0621_fam"/>
    <property type="match status" value="1"/>
</dbReference>
<dbReference type="EMBL" id="SSFD01000127">
    <property type="protein sequence ID" value="TXH85891.1"/>
    <property type="molecule type" value="Genomic_DNA"/>
</dbReference>
<dbReference type="EMBL" id="CP001281">
    <property type="protein sequence ID" value="ACR01885.1"/>
    <property type="molecule type" value="Genomic_DNA"/>
</dbReference>
<name>C4KC04_THASP</name>
<keyword evidence="3" id="KW-1185">Reference proteome</keyword>
<evidence type="ECO:0000313" key="4">
    <source>
        <dbReference type="Proteomes" id="UP000321192"/>
    </source>
</evidence>
<protein>
    <recommendedName>
        <fullName evidence="5">Preprotein translocase subunit YajC</fullName>
    </recommendedName>
</protein>
<evidence type="ECO:0000313" key="1">
    <source>
        <dbReference type="EMBL" id="ACR01885.1"/>
    </source>
</evidence>
<dbReference type="AlphaFoldDB" id="C4KC04"/>
<dbReference type="KEGG" id="tmz:Tmz1t_3290"/>
<reference evidence="1 3" key="2">
    <citation type="journal article" date="2012" name="Stand. Genomic Sci.">
        <title>Complete genome sequence of Thauera aminoaromatica strain MZ1T.</title>
        <authorList>
            <person name="Jiang K."/>
            <person name="Sanseverino J."/>
            <person name="Chauhan A."/>
            <person name="Lucas S."/>
            <person name="Copeland A."/>
            <person name="Lapidus A."/>
            <person name="Del Rio T.G."/>
            <person name="Dalin E."/>
            <person name="Tice H."/>
            <person name="Bruce D."/>
            <person name="Goodwin L."/>
            <person name="Pitluck S."/>
            <person name="Sims D."/>
            <person name="Brettin T."/>
            <person name="Detter J.C."/>
            <person name="Han C."/>
            <person name="Chang Y.J."/>
            <person name="Larimer F."/>
            <person name="Land M."/>
            <person name="Hauser L."/>
            <person name="Kyrpides N.C."/>
            <person name="Mikhailova N."/>
            <person name="Moser S."/>
            <person name="Jegier P."/>
            <person name="Close D."/>
            <person name="Debruyn J.M."/>
            <person name="Wang Y."/>
            <person name="Layton A.C."/>
            <person name="Allen M.S."/>
            <person name="Sayler G.S."/>
        </authorList>
    </citation>
    <scope>NUCLEOTIDE SEQUENCE [LARGE SCALE GENOMIC DNA]</scope>
    <source>
        <strain evidence="1 3">MZ1T</strain>
    </source>
</reference>
<evidence type="ECO:0000313" key="2">
    <source>
        <dbReference type="EMBL" id="TXH85891.1"/>
    </source>
</evidence>
<dbReference type="RefSeq" id="WP_004299655.1">
    <property type="nucleotide sequence ID" value="NC_011662.2"/>
</dbReference>
<evidence type="ECO:0000313" key="3">
    <source>
        <dbReference type="Proteomes" id="UP000002186"/>
    </source>
</evidence>
<dbReference type="HOGENOM" id="CLU_168222_1_2_4"/>
<proteinExistence type="predicted"/>
<dbReference type="OrthoDB" id="9814432at2"/>
<gene>
    <name evidence="1" type="ordered locus">Tmz1t_3290</name>
    <name evidence="2" type="ORF">E6Q80_08760</name>
</gene>
<dbReference type="Proteomes" id="UP000321192">
    <property type="component" value="Unassembled WGS sequence"/>
</dbReference>
<dbReference type="Proteomes" id="UP000002186">
    <property type="component" value="Chromosome"/>
</dbReference>
<dbReference type="STRING" id="85643.Tmz1t_3290"/>
<accession>C4KC04</accession>
<reference evidence="2 4" key="3">
    <citation type="submission" date="2018-09" db="EMBL/GenBank/DDBJ databases">
        <title>Metagenome Assembled Genomes from an Advanced Water Purification Facility.</title>
        <authorList>
            <person name="Stamps B.W."/>
            <person name="Spear J.R."/>
        </authorList>
    </citation>
    <scope>NUCLEOTIDE SEQUENCE [LARGE SCALE GENOMIC DNA]</scope>
    <source>
        <strain evidence="2">Bin_27_1</strain>
    </source>
</reference>
<accession>A0A5C7STC1</accession>